<comment type="caution">
    <text evidence="1">The sequence shown here is derived from an EMBL/GenBank/DDBJ whole genome shotgun (WGS) entry which is preliminary data.</text>
</comment>
<organism evidence="1 2">
    <name type="scientific">Catharanthus roseus</name>
    <name type="common">Madagascar periwinkle</name>
    <name type="synonym">Vinca rosea</name>
    <dbReference type="NCBI Taxonomy" id="4058"/>
    <lineage>
        <taxon>Eukaryota</taxon>
        <taxon>Viridiplantae</taxon>
        <taxon>Streptophyta</taxon>
        <taxon>Embryophyta</taxon>
        <taxon>Tracheophyta</taxon>
        <taxon>Spermatophyta</taxon>
        <taxon>Magnoliopsida</taxon>
        <taxon>eudicotyledons</taxon>
        <taxon>Gunneridae</taxon>
        <taxon>Pentapetalae</taxon>
        <taxon>asterids</taxon>
        <taxon>lamiids</taxon>
        <taxon>Gentianales</taxon>
        <taxon>Apocynaceae</taxon>
        <taxon>Rauvolfioideae</taxon>
        <taxon>Vinceae</taxon>
        <taxon>Catharanthinae</taxon>
        <taxon>Catharanthus</taxon>
    </lineage>
</organism>
<dbReference type="EMBL" id="CM044702">
    <property type="protein sequence ID" value="KAI5676767.1"/>
    <property type="molecule type" value="Genomic_DNA"/>
</dbReference>
<protein>
    <submittedName>
        <fullName evidence="1">Uncharacterized protein</fullName>
    </submittedName>
</protein>
<reference evidence="2" key="1">
    <citation type="journal article" date="2023" name="Nat. Plants">
        <title>Single-cell RNA sequencing provides a high-resolution roadmap for understanding the multicellular compartmentation of specialized metabolism.</title>
        <authorList>
            <person name="Sun S."/>
            <person name="Shen X."/>
            <person name="Li Y."/>
            <person name="Li Y."/>
            <person name="Wang S."/>
            <person name="Li R."/>
            <person name="Zhang H."/>
            <person name="Shen G."/>
            <person name="Guo B."/>
            <person name="Wei J."/>
            <person name="Xu J."/>
            <person name="St-Pierre B."/>
            <person name="Chen S."/>
            <person name="Sun C."/>
        </authorList>
    </citation>
    <scope>NUCLEOTIDE SEQUENCE [LARGE SCALE GENOMIC DNA]</scope>
</reference>
<keyword evidence="2" id="KW-1185">Reference proteome</keyword>
<sequence>MASVSSTGNINNLISSSFKFPSNKQFFIPILKFPNPIDKINLTIYCAQSSSNNNNENSSQDHIKPSVDAPGRKNRPKNRRKPSYGTSRKSVLKKSFSQEQVTFSAPVSNDPVVGIIGGGMAGLICALYLEKRGFRSTVFDTGIHGLGGRMGTRTIDPLPLIFDHAAQFFTVSDPEFAGMVNLWAKKGLIGEWQGTFGDLEAGGHFTPLPNSPPRYIGVNGMRPLADAILSETSLVNVVRPCWVSTLEPFNGMWYLREKGKHCGQFDAIVIAHNGKCANRLLSSSGLPLIARQMKNLELSSIWALLAAFEDPLPIPAGATAFPFEGAFVKGVDSISWMANNTGKLLGSSSGGPHCWTFLSTTTFGKQNKVPQESVPTATAERVKEAMLRGVESALGISHNLLQTPMFTRVQLWGAALPTNTPSVPCIFDPHGRAGICGDWLLGSSLEAAALSGMALANHWHLQVILVLKSKSQPKTHHHSDSQTKIEHGSPIQIADYFQNGWTCPEEFAVGLQSEFKPLEGHDIGQFPGMKSKSPKNFLVLWRIAFPAPEYATDDAAHISIKLDLRSSVNETNSIQSGFFTSGLPEEKIVDVALELGELPFIQKDVLCKNPGIGDLM</sequence>
<name>A0ACC0BVZ4_CATRO</name>
<evidence type="ECO:0000313" key="2">
    <source>
        <dbReference type="Proteomes" id="UP001060085"/>
    </source>
</evidence>
<accession>A0ACC0BVZ4</accession>
<dbReference type="Proteomes" id="UP001060085">
    <property type="component" value="Linkage Group LG02"/>
</dbReference>
<proteinExistence type="predicted"/>
<evidence type="ECO:0000313" key="1">
    <source>
        <dbReference type="EMBL" id="KAI5676767.1"/>
    </source>
</evidence>
<gene>
    <name evidence="1" type="ORF">M9H77_07717</name>
</gene>